<evidence type="ECO:0000313" key="3">
    <source>
        <dbReference type="Proteomes" id="UP000185557"/>
    </source>
</evidence>
<keyword evidence="1" id="KW-0812">Transmembrane</keyword>
<evidence type="ECO:0000313" key="2">
    <source>
        <dbReference type="EMBL" id="OKH48027.1"/>
    </source>
</evidence>
<keyword evidence="1" id="KW-0472">Membrane</keyword>
<proteinExistence type="predicted"/>
<protein>
    <submittedName>
        <fullName evidence="2">Uncharacterized protein</fullName>
    </submittedName>
</protein>
<accession>A0A1U7J5F4</accession>
<dbReference type="AlphaFoldDB" id="A0A1U7J5F4"/>
<sequence length="109" mass="11793">MVLFIATVLLVIGAMAGLMPALMTAMMFEDPKVLESPVAVTLVLSVVTFPIVCIVAVLLSWLVFLLPVFANLPYRYLLACGVTALPLINLTTAAATLGWIFYFNDGLSW</sequence>
<keyword evidence="1" id="KW-1133">Transmembrane helix</keyword>
<keyword evidence="3" id="KW-1185">Reference proteome</keyword>
<gene>
    <name evidence="2" type="ORF">NIES30_10995</name>
</gene>
<dbReference type="EMBL" id="MRCG01000007">
    <property type="protein sequence ID" value="OKH48027.1"/>
    <property type="molecule type" value="Genomic_DNA"/>
</dbReference>
<dbReference type="OrthoDB" id="7355303at2"/>
<dbReference type="Proteomes" id="UP000185557">
    <property type="component" value="Unassembled WGS sequence"/>
</dbReference>
<evidence type="ECO:0000256" key="1">
    <source>
        <dbReference type="SAM" id="Phobius"/>
    </source>
</evidence>
<reference evidence="2 3" key="1">
    <citation type="submission" date="2016-11" db="EMBL/GenBank/DDBJ databases">
        <title>Draft Genome Sequences of Nine Cyanobacterial Strains from Diverse Habitats.</title>
        <authorList>
            <person name="Zhu T."/>
            <person name="Hou S."/>
            <person name="Lu X."/>
            <person name="Hess W.R."/>
        </authorList>
    </citation>
    <scope>NUCLEOTIDE SEQUENCE [LARGE SCALE GENOMIC DNA]</scope>
    <source>
        <strain evidence="2 3">NIES-30</strain>
    </source>
</reference>
<comment type="caution">
    <text evidence="2">The sequence shown here is derived from an EMBL/GenBank/DDBJ whole genome shotgun (WGS) entry which is preliminary data.</text>
</comment>
<dbReference type="RefSeq" id="WP_073608480.1">
    <property type="nucleotide sequence ID" value="NZ_MRCG01000007.1"/>
</dbReference>
<name>A0A1U7J5F4_9CYAN</name>
<feature type="transmembrane region" description="Helical" evidence="1">
    <location>
        <begin position="76"/>
        <end position="102"/>
    </location>
</feature>
<feature type="transmembrane region" description="Helical" evidence="1">
    <location>
        <begin position="40"/>
        <end position="64"/>
    </location>
</feature>
<organism evidence="2 3">
    <name type="scientific">Phormidium tenue NIES-30</name>
    <dbReference type="NCBI Taxonomy" id="549789"/>
    <lineage>
        <taxon>Bacteria</taxon>
        <taxon>Bacillati</taxon>
        <taxon>Cyanobacteriota</taxon>
        <taxon>Cyanophyceae</taxon>
        <taxon>Oscillatoriophycideae</taxon>
        <taxon>Oscillatoriales</taxon>
        <taxon>Oscillatoriaceae</taxon>
        <taxon>Phormidium</taxon>
    </lineage>
</organism>